<evidence type="ECO:0000256" key="1">
    <source>
        <dbReference type="SAM" id="MobiDB-lite"/>
    </source>
</evidence>
<proteinExistence type="predicted"/>
<dbReference type="AlphaFoldDB" id="A0A0K2TJD0"/>
<feature type="region of interest" description="Disordered" evidence="1">
    <location>
        <begin position="408"/>
        <end position="473"/>
    </location>
</feature>
<feature type="compositionally biased region" description="Polar residues" evidence="1">
    <location>
        <begin position="143"/>
        <end position="152"/>
    </location>
</feature>
<protein>
    <submittedName>
        <fullName evidence="2">Uncharacterized protein</fullName>
    </submittedName>
</protein>
<feature type="compositionally biased region" description="Polar residues" evidence="1">
    <location>
        <begin position="346"/>
        <end position="357"/>
    </location>
</feature>
<feature type="compositionally biased region" description="Acidic residues" evidence="1">
    <location>
        <begin position="453"/>
        <end position="473"/>
    </location>
</feature>
<feature type="compositionally biased region" description="Basic and acidic residues" evidence="1">
    <location>
        <begin position="415"/>
        <end position="430"/>
    </location>
</feature>
<feature type="region of interest" description="Disordered" evidence="1">
    <location>
        <begin position="300"/>
        <end position="357"/>
    </location>
</feature>
<feature type="compositionally biased region" description="Acidic residues" evidence="1">
    <location>
        <begin position="431"/>
        <end position="444"/>
    </location>
</feature>
<feature type="compositionally biased region" description="Low complexity" evidence="1">
    <location>
        <begin position="74"/>
        <end position="84"/>
    </location>
</feature>
<accession>A0A0K2TJD0</accession>
<dbReference type="EMBL" id="HACA01008265">
    <property type="protein sequence ID" value="CDW25626.1"/>
    <property type="molecule type" value="Transcribed_RNA"/>
</dbReference>
<organism evidence="2">
    <name type="scientific">Lepeophtheirus salmonis</name>
    <name type="common">Salmon louse</name>
    <name type="synonym">Caligus salmonis</name>
    <dbReference type="NCBI Taxonomy" id="72036"/>
    <lineage>
        <taxon>Eukaryota</taxon>
        <taxon>Metazoa</taxon>
        <taxon>Ecdysozoa</taxon>
        <taxon>Arthropoda</taxon>
        <taxon>Crustacea</taxon>
        <taxon>Multicrustacea</taxon>
        <taxon>Hexanauplia</taxon>
        <taxon>Copepoda</taxon>
        <taxon>Siphonostomatoida</taxon>
        <taxon>Caligidae</taxon>
        <taxon>Lepeophtheirus</taxon>
    </lineage>
</organism>
<name>A0A0K2TJD0_LEPSM</name>
<feature type="compositionally biased region" description="Basic residues" evidence="1">
    <location>
        <begin position="212"/>
        <end position="224"/>
    </location>
</feature>
<evidence type="ECO:0000313" key="2">
    <source>
        <dbReference type="EMBL" id="CDW25626.1"/>
    </source>
</evidence>
<dbReference type="OrthoDB" id="6263678at2759"/>
<reference evidence="2" key="1">
    <citation type="submission" date="2014-05" db="EMBL/GenBank/DDBJ databases">
        <authorList>
            <person name="Chronopoulou M."/>
        </authorList>
    </citation>
    <scope>NUCLEOTIDE SEQUENCE</scope>
    <source>
        <tissue evidence="2">Whole organism</tissue>
    </source>
</reference>
<feature type="compositionally biased region" description="Polar residues" evidence="1">
    <location>
        <begin position="189"/>
        <end position="201"/>
    </location>
</feature>
<feature type="compositionally biased region" description="Low complexity" evidence="1">
    <location>
        <begin position="111"/>
        <end position="121"/>
    </location>
</feature>
<feature type="region of interest" description="Disordered" evidence="1">
    <location>
        <begin position="106"/>
        <end position="231"/>
    </location>
</feature>
<sequence length="473" mass="54014">MMIDPNMQRYFQRIYGAKPSPEIIKSRPQRRPKRRTVFVNRLYEDSTKSPSIIFEDTFRRERRNSLERAPPPSSRLSSLSDSHRSSALSRKIDDFLNSVVIKEKEKSDVLRGSTRSLSSSNRSKRSVSSHRRMDYPLPDLSKVKSTLLNSKHYQGPRGRHQRRSASSERLHHVSTSSSHHQNPLRINHVQHSTDNESSQDSAYAGESSRQHTPTRTHHRHRRRPSMGFYEGHQAVGGNSSKFELSTYLRYLNEVTTDILAQGAYSPKSLNKILESRLAQYQKETSRREALEMMAKLKKDLGITSNKGPPTPPGPPICIQKDSGSCRERLSSAGSSCRRKRRPGLSCPSSNSGAPLNQLYRSRSCDDVLDIYSDKELFNLLKKDAGLDKKFANDVIRVVRGRSEENLPSLSRRRKSKDDRNFLKEGLQKENNEEEQDLYNDDEFEKSESKSGSSEEDPEEVKEEIEFSDDGSNG</sequence>
<feature type="region of interest" description="Disordered" evidence="1">
    <location>
        <begin position="63"/>
        <end position="84"/>
    </location>
</feature>